<dbReference type="EMBL" id="SSDS01000081">
    <property type="protein sequence ID" value="TXG76208.1"/>
    <property type="molecule type" value="Genomic_DNA"/>
</dbReference>
<sequence length="265" mass="29671">MNKSKAQELAEKFGLAWTVEKQPTARIEGGFTVNEDGTVTLNEGAKLLQNPYVSIVRPDLDEVFASMGTGYEPTQNIDIISKVLKGMEPFGDKLNMTRANSINFGRKVEMQISIEGTTKIGDDTLTRYVQIIDSNDGSTGLMVGIGDMVWRCSNQTYHFKKSAQFRFKHSFGMKQQITLLPKVIEAALALSMKRIEVYNSFVSTKASRDLAHGLVRAMIGVDRKMSQLERSELSTRVLNMEDQLYSDIYNQMDEAGNTLWGLFNG</sequence>
<dbReference type="Pfam" id="PF06067">
    <property type="entry name" value="DUF932"/>
    <property type="match status" value="1"/>
</dbReference>
<evidence type="ECO:0000313" key="2">
    <source>
        <dbReference type="Proteomes" id="UP000321026"/>
    </source>
</evidence>
<gene>
    <name evidence="1" type="ORF">E6Q11_05245</name>
</gene>
<protein>
    <submittedName>
        <fullName evidence="1">DUF932 domain-containing protein</fullName>
    </submittedName>
</protein>
<reference evidence="1 2" key="1">
    <citation type="submission" date="2018-09" db="EMBL/GenBank/DDBJ databases">
        <title>Metagenome Assembled Genomes from an Advanced Water Purification Facility.</title>
        <authorList>
            <person name="Stamps B.W."/>
            <person name="Spear J.R."/>
        </authorList>
    </citation>
    <scope>NUCLEOTIDE SEQUENCE [LARGE SCALE GENOMIC DNA]</scope>
    <source>
        <strain evidence="1">Bin_63_2</strain>
    </source>
</reference>
<organism evidence="1 2">
    <name type="scientific">Candidatus Dojkabacteria bacterium</name>
    <dbReference type="NCBI Taxonomy" id="2099670"/>
    <lineage>
        <taxon>Bacteria</taxon>
        <taxon>Candidatus Dojkabacteria</taxon>
    </lineage>
</organism>
<name>A0A5C7J4N6_9BACT</name>
<proteinExistence type="predicted"/>
<evidence type="ECO:0000313" key="1">
    <source>
        <dbReference type="EMBL" id="TXG76208.1"/>
    </source>
</evidence>
<comment type="caution">
    <text evidence="1">The sequence shown here is derived from an EMBL/GenBank/DDBJ whole genome shotgun (WGS) entry which is preliminary data.</text>
</comment>
<dbReference type="AlphaFoldDB" id="A0A5C7J4N6"/>
<dbReference type="Proteomes" id="UP000321026">
    <property type="component" value="Unassembled WGS sequence"/>
</dbReference>
<feature type="non-terminal residue" evidence="1">
    <location>
        <position position="265"/>
    </location>
</feature>
<accession>A0A5C7J4N6</accession>
<dbReference type="InterPro" id="IPR026325">
    <property type="entry name" value="DUF932"/>
</dbReference>